<evidence type="ECO:0000313" key="3">
    <source>
        <dbReference type="Proteomes" id="UP001404845"/>
    </source>
</evidence>
<sequence>MLSGSAILRVLVLIVAAAGLAWIVQSFWLHGPEQQAAAPAPSTATPARPAGRPSPSRPPEPVRVVGQAEPMREPTREAVRPPVEAPPPLLPRADPVPPAEPAPPPVVRAAPSPPPDPVVEAEENAPPAAVALTDLNTASLAELNGLKGGGAIGRTIIQHRPYASVDQLLSKRVLNRATYQRIKDQVTVQ</sequence>
<name>A0ABU9ZIN2_9HYPH</name>
<accession>A0ABU9ZIN2</accession>
<feature type="region of interest" description="Disordered" evidence="1">
    <location>
        <begin position="37"/>
        <end position="121"/>
    </location>
</feature>
<gene>
    <name evidence="2" type="ORF">PUR21_26580</name>
</gene>
<dbReference type="Proteomes" id="UP001404845">
    <property type="component" value="Unassembled WGS sequence"/>
</dbReference>
<protein>
    <submittedName>
        <fullName evidence="2">Helix-hairpin-helix domain-containing protein</fullName>
    </submittedName>
</protein>
<feature type="compositionally biased region" description="Pro residues" evidence="1">
    <location>
        <begin position="83"/>
        <end position="117"/>
    </location>
</feature>
<feature type="compositionally biased region" description="Low complexity" evidence="1">
    <location>
        <begin position="37"/>
        <end position="54"/>
    </location>
</feature>
<proteinExistence type="predicted"/>
<evidence type="ECO:0000313" key="2">
    <source>
        <dbReference type="EMBL" id="MEN3231148.1"/>
    </source>
</evidence>
<dbReference type="Pfam" id="PF12836">
    <property type="entry name" value="HHH_3"/>
    <property type="match status" value="1"/>
</dbReference>
<feature type="compositionally biased region" description="Basic and acidic residues" evidence="1">
    <location>
        <begin position="70"/>
        <end position="79"/>
    </location>
</feature>
<keyword evidence="3" id="KW-1185">Reference proteome</keyword>
<comment type="caution">
    <text evidence="2">The sequence shown here is derived from an EMBL/GenBank/DDBJ whole genome shotgun (WGS) entry which is preliminary data.</text>
</comment>
<organism evidence="2 3">
    <name type="scientific">Methylorubrum rhodesianum</name>
    <dbReference type="NCBI Taxonomy" id="29427"/>
    <lineage>
        <taxon>Bacteria</taxon>
        <taxon>Pseudomonadati</taxon>
        <taxon>Pseudomonadota</taxon>
        <taxon>Alphaproteobacteria</taxon>
        <taxon>Hyphomicrobiales</taxon>
        <taxon>Methylobacteriaceae</taxon>
        <taxon>Methylorubrum</taxon>
    </lineage>
</organism>
<dbReference type="Gene3D" id="1.10.150.320">
    <property type="entry name" value="Photosystem II 12 kDa extrinsic protein"/>
    <property type="match status" value="1"/>
</dbReference>
<evidence type="ECO:0000256" key="1">
    <source>
        <dbReference type="SAM" id="MobiDB-lite"/>
    </source>
</evidence>
<dbReference type="EMBL" id="JAQYXL010000001">
    <property type="protein sequence ID" value="MEN3231148.1"/>
    <property type="molecule type" value="Genomic_DNA"/>
</dbReference>
<reference evidence="2 3" key="1">
    <citation type="journal article" date="2023" name="PLoS ONE">
        <title>Complete genome assembly of Hawai'i environmental nontuberculous mycobacteria reveals unexpected co-isolation with methylobacteria.</title>
        <authorList>
            <person name="Hendrix J."/>
            <person name="Epperson L.E."/>
            <person name="Tong E.I."/>
            <person name="Chan Y.L."/>
            <person name="Hasan N.A."/>
            <person name="Dawrs S.N."/>
            <person name="Norton G.J."/>
            <person name="Virdi R."/>
            <person name="Crooks J.L."/>
            <person name="Chan E.D."/>
            <person name="Honda J.R."/>
            <person name="Strong M."/>
        </authorList>
    </citation>
    <scope>NUCLEOTIDE SEQUENCE [LARGE SCALE GENOMIC DNA]</scope>
    <source>
        <strain evidence="2 3">NJH_HI01</strain>
    </source>
</reference>
<dbReference type="SUPFAM" id="SSF81585">
    <property type="entry name" value="PsbU/PolX domain-like"/>
    <property type="match status" value="1"/>
</dbReference>
<dbReference type="RefSeq" id="WP_200670594.1">
    <property type="nucleotide sequence ID" value="NZ_JACWCW010000010.1"/>
</dbReference>